<dbReference type="Proteomes" id="UP000576645">
    <property type="component" value="Unassembled WGS sequence"/>
</dbReference>
<dbReference type="OrthoDB" id="5894630at2"/>
<dbReference type="KEGG" id="vcy:IX92_05705"/>
<dbReference type="GO" id="GO:0035438">
    <property type="term" value="F:cyclic-di-GMP binding"/>
    <property type="evidence" value="ECO:0007669"/>
    <property type="project" value="InterPro"/>
</dbReference>
<evidence type="ECO:0000313" key="5">
    <source>
        <dbReference type="Proteomes" id="UP000030081"/>
    </source>
</evidence>
<dbReference type="Proteomes" id="UP000030081">
    <property type="component" value="Chromosome 1"/>
</dbReference>
<gene>
    <name evidence="4" type="ORF">F0238_22080</name>
    <name evidence="2" type="ORF">IX92_05705</name>
    <name evidence="3" type="ORF">TW71_18210</name>
</gene>
<dbReference type="EMBL" id="JXXR01000020">
    <property type="protein sequence ID" value="KJY69208.1"/>
    <property type="molecule type" value="Genomic_DNA"/>
</dbReference>
<reference evidence="2 5" key="1">
    <citation type="submission" date="2014-10" db="EMBL/GenBank/DDBJ databases">
        <title>The Complete Genome Sequence for the Shellfish Pathogen Vibrio coralliilyticus RE98 Isolated from a Shellfish Hatchery.</title>
        <authorList>
            <person name="Richards G.P."/>
            <person name="Bono J.L."/>
            <person name="Watson M.A."/>
            <person name="Needleman D.S."/>
        </authorList>
    </citation>
    <scope>NUCLEOTIDE SEQUENCE [LARGE SCALE GENOMIC DNA]</scope>
    <source>
        <strain evidence="2 5">RE98</strain>
    </source>
</reference>
<dbReference type="EMBL" id="VTXP01000016">
    <property type="protein sequence ID" value="NOJ25421.1"/>
    <property type="molecule type" value="Genomic_DNA"/>
</dbReference>
<dbReference type="GeneID" id="93942413"/>
<evidence type="ECO:0000313" key="6">
    <source>
        <dbReference type="Proteomes" id="UP000576645"/>
    </source>
</evidence>
<protein>
    <submittedName>
        <fullName evidence="3">Peptide chain release factor A</fullName>
    </submittedName>
    <submittedName>
        <fullName evidence="4">PilZ domain-containing protein</fullName>
    </submittedName>
</protein>
<dbReference type="EMBL" id="CP009617">
    <property type="protein sequence ID" value="AIW18570.1"/>
    <property type="molecule type" value="Genomic_DNA"/>
</dbReference>
<dbReference type="eggNOG" id="ENOG502ZHR0">
    <property type="taxonomic scope" value="Bacteria"/>
</dbReference>
<organism evidence="3">
    <name type="scientific">Vibrio coralliilyticus</name>
    <dbReference type="NCBI Taxonomy" id="190893"/>
    <lineage>
        <taxon>Bacteria</taxon>
        <taxon>Pseudomonadati</taxon>
        <taxon>Pseudomonadota</taxon>
        <taxon>Gammaproteobacteria</taxon>
        <taxon>Vibrionales</taxon>
        <taxon>Vibrionaceae</taxon>
        <taxon>Vibrio</taxon>
    </lineage>
</organism>
<accession>A0A0A0SPV2</accession>
<name>A0A0A0SPV2_9VIBR</name>
<proteinExistence type="predicted"/>
<dbReference type="Pfam" id="PF07238">
    <property type="entry name" value="PilZ"/>
    <property type="match status" value="1"/>
</dbReference>
<evidence type="ECO:0000259" key="1">
    <source>
        <dbReference type="Pfam" id="PF07238"/>
    </source>
</evidence>
<evidence type="ECO:0000313" key="4">
    <source>
        <dbReference type="EMBL" id="NOJ25421.1"/>
    </source>
</evidence>
<dbReference type="Gene3D" id="2.40.10.430">
    <property type="match status" value="1"/>
</dbReference>
<feature type="domain" description="PilZ" evidence="1">
    <location>
        <begin position="6"/>
        <end position="100"/>
    </location>
</feature>
<dbReference type="RefSeq" id="WP_021458334.1">
    <property type="nucleotide sequence ID" value="NZ_CP009617.1"/>
</dbReference>
<keyword evidence="5" id="KW-1185">Reference proteome</keyword>
<evidence type="ECO:0000313" key="2">
    <source>
        <dbReference type="EMBL" id="AIW18570.1"/>
    </source>
</evidence>
<sequence>MSDFEQKRKFYRLKYPRRARPSVRISNELFHVTEVSEGGIRVVKNTFTDWYKGLAMSGTLNLHNNKQVTFEGAVLRFDQNEVIVKLKKGPTFKNMVEEQRHIRQKYPTYFSRPVTEVA</sequence>
<dbReference type="InterPro" id="IPR009875">
    <property type="entry name" value="PilZ_domain"/>
</dbReference>
<reference evidence="4 6" key="3">
    <citation type="submission" date="2019-09" db="EMBL/GenBank/DDBJ databases">
        <title>Draft genome sequencing and comparative genomics of hatchery-associated Vibrios.</title>
        <authorList>
            <person name="Kehlet-Delgado H."/>
            <person name="Mueller R.S."/>
        </authorList>
    </citation>
    <scope>NUCLEOTIDE SEQUENCE [LARGE SCALE GENOMIC DNA]</scope>
    <source>
        <strain evidence="4 6">09-121-3</strain>
    </source>
</reference>
<dbReference type="AlphaFoldDB" id="A0A0A0SPV2"/>
<reference evidence="3" key="2">
    <citation type="journal article" date="2015" name="BMC Genomics">
        <title>Genome mining reveals unlocked bioactive potential of marine Gram-negative bacteria.</title>
        <authorList>
            <person name="Machado H."/>
            <person name="Sonnenschein E.C."/>
            <person name="Melchiorsen J."/>
            <person name="Gram L."/>
        </authorList>
    </citation>
    <scope>NUCLEOTIDE SEQUENCE</scope>
    <source>
        <strain evidence="3">S2052</strain>
    </source>
</reference>
<evidence type="ECO:0000313" key="3">
    <source>
        <dbReference type="EMBL" id="KJY69208.1"/>
    </source>
</evidence>